<gene>
    <name evidence="1" type="ORF">BN948_03176</name>
</gene>
<keyword evidence="2" id="KW-1185">Reference proteome</keyword>
<reference evidence="2" key="1">
    <citation type="submission" date="2014-11" db="EMBL/GenBank/DDBJ databases">
        <title>Draft genome sequence of Hydrogenophaga intermedia S1.</title>
        <authorList>
            <person name="Gan H.M."/>
            <person name="Chew T.H."/>
            <person name="Stolz A."/>
        </authorList>
    </citation>
    <scope>NUCLEOTIDE SEQUENCE [LARGE SCALE GENOMIC DNA]</scope>
    <source>
        <strain evidence="2">S1</strain>
    </source>
</reference>
<dbReference type="AlphaFoldDB" id="A0A1L1PH71"/>
<sequence length="93" mass="10454">MHGSYTHPDGSDVFPYPNNAAIFNADGSLRFQLKVVDPRVHHIDCLHGGTLPKKFEGMLGVLVAYSENDMPAWAYAVNPEHPDLIDAMQWVRY</sequence>
<dbReference type="Proteomes" id="UP000028878">
    <property type="component" value="Unassembled WGS sequence"/>
</dbReference>
<accession>A0A1L1PH71</accession>
<proteinExistence type="predicted"/>
<evidence type="ECO:0000313" key="2">
    <source>
        <dbReference type="Proteomes" id="UP000028878"/>
    </source>
</evidence>
<dbReference type="EMBL" id="CCAE010000028">
    <property type="protein sequence ID" value="CDN88740.1"/>
    <property type="molecule type" value="Genomic_DNA"/>
</dbReference>
<organism evidence="1 2">
    <name type="scientific">Hydrogenophaga intermedia</name>
    <dbReference type="NCBI Taxonomy" id="65786"/>
    <lineage>
        <taxon>Bacteria</taxon>
        <taxon>Pseudomonadati</taxon>
        <taxon>Pseudomonadota</taxon>
        <taxon>Betaproteobacteria</taxon>
        <taxon>Burkholderiales</taxon>
        <taxon>Comamonadaceae</taxon>
        <taxon>Hydrogenophaga</taxon>
    </lineage>
</organism>
<name>A0A1L1PH71_HYDIT</name>
<protein>
    <submittedName>
        <fullName evidence="1">Uncharacterized protein</fullName>
    </submittedName>
</protein>
<evidence type="ECO:0000313" key="1">
    <source>
        <dbReference type="EMBL" id="CDN88740.1"/>
    </source>
</evidence>